<feature type="transmembrane region" description="Helical" evidence="7">
    <location>
        <begin position="266"/>
        <end position="288"/>
    </location>
</feature>
<keyword evidence="3 7" id="KW-1133">Transmembrane helix</keyword>
<feature type="domain" description="Tyrosinase copper-binding" evidence="8">
    <location>
        <begin position="181"/>
        <end position="192"/>
    </location>
</feature>
<dbReference type="InterPro" id="IPR052337">
    <property type="entry name" value="SAT4-like"/>
</dbReference>
<feature type="transmembrane region" description="Helical" evidence="7">
    <location>
        <begin position="300"/>
        <end position="321"/>
    </location>
</feature>
<feature type="compositionally biased region" description="Basic and acidic residues" evidence="6">
    <location>
        <begin position="698"/>
        <end position="716"/>
    </location>
</feature>
<accession>A0AAD6NK04</accession>
<dbReference type="Pfam" id="PF20684">
    <property type="entry name" value="Fung_rhodopsin"/>
    <property type="match status" value="1"/>
</dbReference>
<feature type="compositionally biased region" description="Low complexity" evidence="6">
    <location>
        <begin position="623"/>
        <end position="646"/>
    </location>
</feature>
<evidence type="ECO:0000256" key="4">
    <source>
        <dbReference type="ARBA" id="ARBA00023136"/>
    </source>
</evidence>
<feature type="compositionally biased region" description="Polar residues" evidence="6">
    <location>
        <begin position="457"/>
        <end position="469"/>
    </location>
</feature>
<dbReference type="Proteomes" id="UP001221413">
    <property type="component" value="Unassembled WGS sequence"/>
</dbReference>
<organism evidence="9 10">
    <name type="scientific">Drechslerella dactyloides</name>
    <name type="common">Nematode-trapping fungus</name>
    <name type="synonym">Arthrobotrys dactyloides</name>
    <dbReference type="NCBI Taxonomy" id="74499"/>
    <lineage>
        <taxon>Eukaryota</taxon>
        <taxon>Fungi</taxon>
        <taxon>Dikarya</taxon>
        <taxon>Ascomycota</taxon>
        <taxon>Pezizomycotina</taxon>
        <taxon>Orbiliomycetes</taxon>
        <taxon>Orbiliales</taxon>
        <taxon>Orbiliaceae</taxon>
        <taxon>Drechslerella</taxon>
    </lineage>
</organism>
<keyword evidence="4 7" id="KW-0472">Membrane</keyword>
<evidence type="ECO:0000259" key="8">
    <source>
        <dbReference type="PROSITE" id="PS00498"/>
    </source>
</evidence>
<gene>
    <name evidence="9" type="ORF">Dda_5221</name>
</gene>
<feature type="transmembrane region" description="Helical" evidence="7">
    <location>
        <begin position="379"/>
        <end position="402"/>
    </location>
</feature>
<dbReference type="PANTHER" id="PTHR33048:SF123">
    <property type="entry name" value="INTEGRAL MEMBRANE PROTEIN"/>
    <property type="match status" value="1"/>
</dbReference>
<protein>
    <submittedName>
        <fullName evidence="9">Tyrosinase</fullName>
    </submittedName>
</protein>
<dbReference type="GO" id="GO:0016491">
    <property type="term" value="F:oxidoreductase activity"/>
    <property type="evidence" value="ECO:0007669"/>
    <property type="project" value="InterPro"/>
</dbReference>
<dbReference type="AlphaFoldDB" id="A0AAD6NK04"/>
<dbReference type="EMBL" id="JAQGDS010000006">
    <property type="protein sequence ID" value="KAJ6259583.1"/>
    <property type="molecule type" value="Genomic_DNA"/>
</dbReference>
<feature type="compositionally biased region" description="Polar residues" evidence="6">
    <location>
        <begin position="564"/>
        <end position="583"/>
    </location>
</feature>
<dbReference type="PROSITE" id="PS00498">
    <property type="entry name" value="TYROSINASE_2"/>
    <property type="match status" value="1"/>
</dbReference>
<feature type="transmembrane region" description="Helical" evidence="7">
    <location>
        <begin position="414"/>
        <end position="437"/>
    </location>
</feature>
<sequence length="716" mass="78905">MAFILSKLQTSIGSFSLQGHFILWHRYFIATYEKTLREVCGYRGAQPYWNWTIDVASMRDMIEWPVFNNHSGFGGNGPYVDGDNPFDIPERSGGGCVPRGPFKYPNWVVHLGPGLSIDYNPRCLKRDFSRPLMNWATSDLVNWVTNVTNYEDFAFRLENLPVFTSPNLHGAGHFGVGGALDPLFYLHHSTLDKIFWRWQQEDLPNRFFDVGGPVIPFDYGNSVGPNITLDFVIGLGGLAPDIPLRDIMNLQGGTTKDELIPTLRYWFAYQIIYPVVLLFIKLSILSFYRGLSPTKKYRYAVKIVTAFVVLWTTAAIFAHIFECPDPSKAWSLTFPQGCVSLPALYYSSAAVNIASDVAILLLPIPVIHNLRISRRRRASLIAILSVGGIAVASSGARLWAVWKYQNTTDVSYDAILILLFSHIEINLAIMCACAPALKPLFKTVSLSLSSLRRHSKTTATSSRSQSGPSGVTGGHELAAIATASHTNIHGNSFARNRAVFESMPDSRRESPERNSVEITGGTPYHTPPSEFDTPLNSNPDRDPDAVTEGAAKPATAVAGAPSCLRSQSTGSNSGNYQVDGTCSSRRRQSEPASTNEFGMRVIPKVPRVAGGQQPSKMVGEFTAACYPSESPPSSSTPAAPEQESAARSVHRSVILRQPGVSEAASGNLPEHPSADAEHLELEVEHEIKVDFEPMTPEEQEKWEQKRAKEDATDPRW</sequence>
<name>A0AAD6NK04_DREDA</name>
<feature type="region of interest" description="Disordered" evidence="6">
    <location>
        <begin position="455"/>
        <end position="474"/>
    </location>
</feature>
<dbReference type="Pfam" id="PF00264">
    <property type="entry name" value="Tyrosinase"/>
    <property type="match status" value="1"/>
</dbReference>
<dbReference type="Gene3D" id="1.10.1280.10">
    <property type="entry name" value="Di-copper center containing domain from catechol oxidase"/>
    <property type="match status" value="1"/>
</dbReference>
<feature type="compositionally biased region" description="Basic and acidic residues" evidence="6">
    <location>
        <begin position="504"/>
        <end position="515"/>
    </location>
</feature>
<evidence type="ECO:0000256" key="6">
    <source>
        <dbReference type="SAM" id="MobiDB-lite"/>
    </source>
</evidence>
<dbReference type="GO" id="GO:0016020">
    <property type="term" value="C:membrane"/>
    <property type="evidence" value="ECO:0007669"/>
    <property type="project" value="UniProtKB-SubCell"/>
</dbReference>
<comment type="similarity">
    <text evidence="5">Belongs to the SAT4 family.</text>
</comment>
<evidence type="ECO:0000256" key="3">
    <source>
        <dbReference type="ARBA" id="ARBA00022989"/>
    </source>
</evidence>
<dbReference type="PRINTS" id="PR00092">
    <property type="entry name" value="TYROSINASE"/>
</dbReference>
<feature type="compositionally biased region" description="Low complexity" evidence="6">
    <location>
        <begin position="549"/>
        <end position="561"/>
    </location>
</feature>
<dbReference type="SUPFAM" id="SSF48056">
    <property type="entry name" value="Di-copper centre-containing domain"/>
    <property type="match status" value="1"/>
</dbReference>
<feature type="compositionally biased region" description="Basic and acidic residues" evidence="6">
    <location>
        <begin position="672"/>
        <end position="691"/>
    </location>
</feature>
<evidence type="ECO:0000256" key="1">
    <source>
        <dbReference type="ARBA" id="ARBA00004141"/>
    </source>
</evidence>
<dbReference type="PANTHER" id="PTHR33048">
    <property type="entry name" value="PTH11-LIKE INTEGRAL MEMBRANE PROTEIN (AFU_ORTHOLOGUE AFUA_5G11245)"/>
    <property type="match status" value="1"/>
</dbReference>
<proteinExistence type="inferred from homology"/>
<dbReference type="InterPro" id="IPR049326">
    <property type="entry name" value="Rhodopsin_dom_fungi"/>
</dbReference>
<keyword evidence="10" id="KW-1185">Reference proteome</keyword>
<feature type="transmembrane region" description="Helical" evidence="7">
    <location>
        <begin position="343"/>
        <end position="367"/>
    </location>
</feature>
<keyword evidence="2 7" id="KW-0812">Transmembrane</keyword>
<dbReference type="InterPro" id="IPR002227">
    <property type="entry name" value="Tyrosinase_Cu-bd"/>
</dbReference>
<feature type="region of interest" description="Disordered" evidence="6">
    <location>
        <begin position="502"/>
        <end position="601"/>
    </location>
</feature>
<evidence type="ECO:0000313" key="9">
    <source>
        <dbReference type="EMBL" id="KAJ6259583.1"/>
    </source>
</evidence>
<dbReference type="InterPro" id="IPR008922">
    <property type="entry name" value="Di-copper_centre_dom_sf"/>
</dbReference>
<evidence type="ECO:0000256" key="2">
    <source>
        <dbReference type="ARBA" id="ARBA00022692"/>
    </source>
</evidence>
<comment type="caution">
    <text evidence="9">The sequence shown here is derived from an EMBL/GenBank/DDBJ whole genome shotgun (WGS) entry which is preliminary data.</text>
</comment>
<comment type="subcellular location">
    <subcellularLocation>
        <location evidence="1">Membrane</location>
        <topology evidence="1">Multi-pass membrane protein</topology>
    </subcellularLocation>
</comment>
<evidence type="ECO:0000256" key="7">
    <source>
        <dbReference type="SAM" id="Phobius"/>
    </source>
</evidence>
<evidence type="ECO:0000313" key="10">
    <source>
        <dbReference type="Proteomes" id="UP001221413"/>
    </source>
</evidence>
<reference evidence="9" key="1">
    <citation type="submission" date="2023-01" db="EMBL/GenBank/DDBJ databases">
        <title>The chitinases involved in constricting ring structure development in the nematode-trapping fungus Drechslerella dactyloides.</title>
        <authorList>
            <person name="Wang R."/>
            <person name="Zhang L."/>
            <person name="Tang P."/>
            <person name="Li S."/>
            <person name="Liang L."/>
        </authorList>
    </citation>
    <scope>NUCLEOTIDE SEQUENCE</scope>
    <source>
        <strain evidence="9">YMF1.00031</strain>
    </source>
</reference>
<evidence type="ECO:0000256" key="5">
    <source>
        <dbReference type="ARBA" id="ARBA00038359"/>
    </source>
</evidence>
<feature type="region of interest" description="Disordered" evidence="6">
    <location>
        <begin position="620"/>
        <end position="716"/>
    </location>
</feature>